<evidence type="ECO:0000256" key="1">
    <source>
        <dbReference type="ARBA" id="ARBA00022729"/>
    </source>
</evidence>
<dbReference type="Gene3D" id="1.50.10.100">
    <property type="entry name" value="Chondroitin AC/alginate lyase"/>
    <property type="match status" value="1"/>
</dbReference>
<dbReference type="RefSeq" id="WP_106357480.1">
    <property type="nucleotide sequence ID" value="NZ_PVTP01000005.1"/>
</dbReference>
<gene>
    <name evidence="5" type="ORF">CLV80_105260</name>
</gene>
<feature type="signal peptide" evidence="3">
    <location>
        <begin position="1"/>
        <end position="22"/>
    </location>
</feature>
<dbReference type="AlphaFoldDB" id="A0A2T0VZN4"/>
<proteinExistence type="predicted"/>
<keyword evidence="6" id="KW-1185">Reference proteome</keyword>
<keyword evidence="1 3" id="KW-0732">Signal</keyword>
<protein>
    <submittedName>
        <fullName evidence="5">Poly(Beta-D-mannuronate) lyase</fullName>
    </submittedName>
</protein>
<evidence type="ECO:0000256" key="2">
    <source>
        <dbReference type="ARBA" id="ARBA00023239"/>
    </source>
</evidence>
<name>A0A2T0VZN4_9RHOB</name>
<accession>A0A2T0VZN4</accession>
<organism evidence="5 6">
    <name type="scientific">Yoonia maritima</name>
    <dbReference type="NCBI Taxonomy" id="1435347"/>
    <lineage>
        <taxon>Bacteria</taxon>
        <taxon>Pseudomonadati</taxon>
        <taxon>Pseudomonadota</taxon>
        <taxon>Alphaproteobacteria</taxon>
        <taxon>Rhodobacterales</taxon>
        <taxon>Paracoccaceae</taxon>
        <taxon>Yoonia</taxon>
    </lineage>
</organism>
<keyword evidence="2 5" id="KW-0456">Lyase</keyword>
<dbReference type="InterPro" id="IPR008929">
    <property type="entry name" value="Chondroitin_lyas"/>
</dbReference>
<dbReference type="GO" id="GO:0016829">
    <property type="term" value="F:lyase activity"/>
    <property type="evidence" value="ECO:0007669"/>
    <property type="project" value="UniProtKB-KW"/>
</dbReference>
<feature type="chain" id="PRO_5015771608" evidence="3">
    <location>
        <begin position="23"/>
        <end position="344"/>
    </location>
</feature>
<feature type="domain" description="Alginate lyase" evidence="4">
    <location>
        <begin position="139"/>
        <end position="272"/>
    </location>
</feature>
<evidence type="ECO:0000313" key="6">
    <source>
        <dbReference type="Proteomes" id="UP000238007"/>
    </source>
</evidence>
<reference evidence="5 6" key="1">
    <citation type="submission" date="2018-03" db="EMBL/GenBank/DDBJ databases">
        <title>Genomic Encyclopedia of Archaeal and Bacterial Type Strains, Phase II (KMG-II): from individual species to whole genera.</title>
        <authorList>
            <person name="Goeker M."/>
        </authorList>
    </citation>
    <scope>NUCLEOTIDE SEQUENCE [LARGE SCALE GENOMIC DNA]</scope>
    <source>
        <strain evidence="5 6">DSM 101533</strain>
    </source>
</reference>
<dbReference type="OrthoDB" id="7210452at2"/>
<evidence type="ECO:0000256" key="3">
    <source>
        <dbReference type="SAM" id="SignalP"/>
    </source>
</evidence>
<dbReference type="Pfam" id="PF05426">
    <property type="entry name" value="Alginate_lyase"/>
    <property type="match status" value="1"/>
</dbReference>
<dbReference type="SUPFAM" id="SSF48230">
    <property type="entry name" value="Chondroitin AC/alginate lyase"/>
    <property type="match status" value="1"/>
</dbReference>
<dbReference type="GO" id="GO:0042597">
    <property type="term" value="C:periplasmic space"/>
    <property type="evidence" value="ECO:0007669"/>
    <property type="project" value="InterPro"/>
</dbReference>
<dbReference type="EMBL" id="PVTP01000005">
    <property type="protein sequence ID" value="PRY77776.1"/>
    <property type="molecule type" value="Genomic_DNA"/>
</dbReference>
<sequence length="344" mass="37115">MRKFLSIAGAGVLMSFASPAFADDEACAAAPEPVVTLGFGSRYTDDSKSRSDIDDESNAEVNAALGPIDDFVRDLTQVANNVTKGGGDRVAQADCAIAQMLTWAGADAFSELNTITANFSIGSRLGAFALVYRQVAPYATDVHARQTIEDWLGRRTAEQMTFWEEEATSGAKTGNLRAWATLGINLVGQIRNDPIALSWSEWSATYLQCQALADGSLPQEMRRGKYALHYQLHAVAPLVLTTLLLEQQGRSIKGVCDNALDRIVAFTIADLETGEASAAYSGKEQSLFDGTEELESFQMAWLEAYLVLSPNPDIDAYADRFRPMSNSKLGGDQALLWSGTGSDG</sequence>
<comment type="caution">
    <text evidence="5">The sequence shown here is derived from an EMBL/GenBank/DDBJ whole genome shotgun (WGS) entry which is preliminary data.</text>
</comment>
<evidence type="ECO:0000313" key="5">
    <source>
        <dbReference type="EMBL" id="PRY77776.1"/>
    </source>
</evidence>
<dbReference type="Proteomes" id="UP000238007">
    <property type="component" value="Unassembled WGS sequence"/>
</dbReference>
<dbReference type="InterPro" id="IPR008397">
    <property type="entry name" value="Alginate_lyase_dom"/>
</dbReference>
<evidence type="ECO:0000259" key="4">
    <source>
        <dbReference type="Pfam" id="PF05426"/>
    </source>
</evidence>